<evidence type="ECO:0000256" key="1">
    <source>
        <dbReference type="SAM" id="MobiDB-lite"/>
    </source>
</evidence>
<feature type="compositionally biased region" description="Polar residues" evidence="1">
    <location>
        <begin position="728"/>
        <end position="746"/>
    </location>
</feature>
<dbReference type="PANTHER" id="PTHR11750">
    <property type="entry name" value="PROTEIN N-TERMINAL AMIDASE"/>
    <property type="match status" value="1"/>
</dbReference>
<dbReference type="PANTHER" id="PTHR11750:SF26">
    <property type="entry name" value="PROTEIN N-TERMINAL AMIDASE"/>
    <property type="match status" value="1"/>
</dbReference>
<proteinExistence type="predicted"/>
<feature type="compositionally biased region" description="Basic and acidic residues" evidence="1">
    <location>
        <begin position="303"/>
        <end position="312"/>
    </location>
</feature>
<feature type="region of interest" description="Disordered" evidence="1">
    <location>
        <begin position="546"/>
        <end position="592"/>
    </location>
</feature>
<protein>
    <recommendedName>
        <fullName evidence="2">CN hydrolase domain-containing protein</fullName>
    </recommendedName>
</protein>
<dbReference type="EMBL" id="KL648513">
    <property type="protein sequence ID" value="KEY69743.1"/>
    <property type="molecule type" value="Genomic_DNA"/>
</dbReference>
<feature type="domain" description="CN hydrolase" evidence="2">
    <location>
        <begin position="1"/>
        <end position="280"/>
    </location>
</feature>
<gene>
    <name evidence="3" type="ORF">S7711_03724</name>
</gene>
<reference evidence="3 4" key="1">
    <citation type="journal article" date="2014" name="BMC Genomics">
        <title>Comparative genome sequencing reveals chemotype-specific gene clusters in the toxigenic black mold Stachybotrys.</title>
        <authorList>
            <person name="Semeiks J."/>
            <person name="Borek D."/>
            <person name="Otwinowski Z."/>
            <person name="Grishin N.V."/>
        </authorList>
    </citation>
    <scope>NUCLEOTIDE SEQUENCE [LARGE SCALE GENOMIC DNA]</scope>
    <source>
        <strain evidence="4">CBS 109288 / IBT 7711</strain>
    </source>
</reference>
<dbReference type="HOGENOM" id="CLU_009854_2_0_1"/>
<accession>A0A084AWR4</accession>
<dbReference type="CDD" id="cd07566">
    <property type="entry name" value="ScNTA1_like"/>
    <property type="match status" value="1"/>
</dbReference>
<feature type="compositionally biased region" description="Polar residues" evidence="1">
    <location>
        <begin position="475"/>
        <end position="489"/>
    </location>
</feature>
<organism evidence="3 4">
    <name type="scientific">Stachybotrys chartarum (strain CBS 109288 / IBT 7711)</name>
    <name type="common">Toxic black mold</name>
    <name type="synonym">Stilbospora chartarum</name>
    <dbReference type="NCBI Taxonomy" id="1280523"/>
    <lineage>
        <taxon>Eukaryota</taxon>
        <taxon>Fungi</taxon>
        <taxon>Dikarya</taxon>
        <taxon>Ascomycota</taxon>
        <taxon>Pezizomycotina</taxon>
        <taxon>Sordariomycetes</taxon>
        <taxon>Hypocreomycetidae</taxon>
        <taxon>Hypocreales</taxon>
        <taxon>Stachybotryaceae</taxon>
        <taxon>Stachybotrys</taxon>
    </lineage>
</organism>
<evidence type="ECO:0000313" key="4">
    <source>
        <dbReference type="Proteomes" id="UP000028045"/>
    </source>
</evidence>
<feature type="region of interest" description="Disordered" evidence="1">
    <location>
        <begin position="299"/>
        <end position="398"/>
    </location>
</feature>
<evidence type="ECO:0000313" key="3">
    <source>
        <dbReference type="EMBL" id="KEY69743.1"/>
    </source>
</evidence>
<dbReference type="SUPFAM" id="SSF56317">
    <property type="entry name" value="Carbon-nitrogen hydrolase"/>
    <property type="match status" value="1"/>
</dbReference>
<feature type="compositionally biased region" description="Basic and acidic residues" evidence="1">
    <location>
        <begin position="357"/>
        <end position="376"/>
    </location>
</feature>
<feature type="region of interest" description="Disordered" evidence="1">
    <location>
        <begin position="679"/>
        <end position="773"/>
    </location>
</feature>
<dbReference type="InterPro" id="IPR036526">
    <property type="entry name" value="C-N_Hydrolase_sf"/>
</dbReference>
<dbReference type="PROSITE" id="PS50263">
    <property type="entry name" value="CN_HYDROLASE"/>
    <property type="match status" value="1"/>
</dbReference>
<dbReference type="Proteomes" id="UP000028045">
    <property type="component" value="Unassembled WGS sequence"/>
</dbReference>
<feature type="region of interest" description="Disordered" evidence="1">
    <location>
        <begin position="787"/>
        <end position="918"/>
    </location>
</feature>
<dbReference type="GO" id="GO:0008418">
    <property type="term" value="F:protein-N-terminal asparagine amidohydrolase activity"/>
    <property type="evidence" value="ECO:0007669"/>
    <property type="project" value="InterPro"/>
</dbReference>
<sequence length="960" mass="105265">MRIGCLQFAPQLGDIDNNLNRADAVLSRHEPEDLDLLVLPELAFTGYNFKSLQEISPFLEPSGSGISSLWSRTTALKYDCTVITGYPEKVDPSIKWPTDPEYYNAAIVVNGDGETIANYRKSHLYYTDETWALEGSSGFYSGFLPGLGPTAMGICMDLNPYKFQTPWHVFEFAHHVLKCEARVVVVSMAWITQEDSRQFSRMPQEPDMNTLMYWITRLEPIIRAENDEEVIIVFANRTGIEDDCTYAGTSAVVGIKAGEVRLYGILGRGDKELLVVDTDSTPYANLVASINMDALVPVLNKPDSPDHHRSESSDTNISGKASKKTDKPGRSGRKPSPAPSQNSEANKKVPQKSTSTYRRDDLWVTVHPRPEGHGRAAEGPPVHTPTAPSPTPHSMRPRLNIPPVASMTQRYLDSHSPESYIGTPGLGTAGLIYGGEVKFFAPNSAFSVSPAVDNESRFSFSSMDSFQVQRIPASRSPNASRHTPATDTLTFDFEQENEGDRRRHSIRSDVSVWNDHQGRARSVVDFPPSIHESPYREIFSQAAAQVAVGEPTEPSKNKSMPERPSSPKSRHASRNRGQERSNSAAARGADVETVQRKLEHIASRAESASGYHTPAVTQISGAAIGQNGRNSSYGVRKQQYTPFHADAPSTGRVASGMSIPIAMNANTLAGLTDASGTVATSNLDQKEPEILQAVTMDRFRSNSESNRGRDGERSTTRTAVYRREPIRSNVQSNRQISRGRQPGTDSTPERRVEHSSRHGRQSSRAASNEPREPVDLTQFALIEEYPSPNCPVHGLHSRPASEQRNHSRTEERNRSRTKRPLSQHGTPKVQLQRPASHNATPNSSSQLKRPSHSRVKDKSGIVDSVSEPPTRLQRKGGRATSVSVAVSSQESSGSGGSAVASGSSGGSTQSSNAEPKTPKAMTLVYDDDLFYNNRQLTLRAIQAEDKVAFTGIGRPQSAMW</sequence>
<keyword evidence="4" id="KW-1185">Reference proteome</keyword>
<dbReference type="Pfam" id="PF00795">
    <property type="entry name" value="CN_hydrolase"/>
    <property type="match status" value="1"/>
</dbReference>
<dbReference type="OrthoDB" id="201515at2759"/>
<dbReference type="Gene3D" id="3.60.110.10">
    <property type="entry name" value="Carbon-nitrogen hydrolase"/>
    <property type="match status" value="1"/>
</dbReference>
<feature type="compositionally biased region" description="Polar residues" evidence="1">
    <location>
        <begin position="833"/>
        <end position="848"/>
    </location>
</feature>
<dbReference type="InterPro" id="IPR003010">
    <property type="entry name" value="C-N_Hydrolase"/>
</dbReference>
<feature type="compositionally biased region" description="Low complexity" evidence="1">
    <location>
        <begin position="878"/>
        <end position="911"/>
    </location>
</feature>
<feature type="compositionally biased region" description="Basic and acidic residues" evidence="1">
    <location>
        <begin position="799"/>
        <end position="814"/>
    </location>
</feature>
<dbReference type="InterPro" id="IPR039703">
    <property type="entry name" value="Nta1"/>
</dbReference>
<name>A0A084AWR4_STACB</name>
<dbReference type="GO" id="GO:0030163">
    <property type="term" value="P:protein catabolic process"/>
    <property type="evidence" value="ECO:0007669"/>
    <property type="project" value="TreeGrafter"/>
</dbReference>
<evidence type="ECO:0000259" key="2">
    <source>
        <dbReference type="PROSITE" id="PS50263"/>
    </source>
</evidence>
<feature type="compositionally biased region" description="Basic and acidic residues" evidence="1">
    <location>
        <begin position="697"/>
        <end position="726"/>
    </location>
</feature>
<dbReference type="AlphaFoldDB" id="A0A084AWR4"/>
<dbReference type="GO" id="GO:0070773">
    <property type="term" value="F:protein-N-terminal glutamine amidohydrolase activity"/>
    <property type="evidence" value="ECO:0007669"/>
    <property type="project" value="InterPro"/>
</dbReference>
<feature type="compositionally biased region" description="Basic and acidic residues" evidence="1">
    <location>
        <begin position="747"/>
        <end position="756"/>
    </location>
</feature>
<feature type="region of interest" description="Disordered" evidence="1">
    <location>
        <begin position="471"/>
        <end position="504"/>
    </location>
</feature>